<evidence type="ECO:0000313" key="3">
    <source>
        <dbReference type="Proteomes" id="UP000005824"/>
    </source>
</evidence>
<reference evidence="2 3" key="1">
    <citation type="journal article" date="2011" name="J. Bacteriol.">
        <title>Genome sequence of Chthoniobacter flavus Ellin428, an aerobic heterotrophic soil bacterium.</title>
        <authorList>
            <person name="Kant R."/>
            <person name="van Passel M.W."/>
            <person name="Palva A."/>
            <person name="Lucas S."/>
            <person name="Lapidus A."/>
            <person name="Glavina Del Rio T."/>
            <person name="Dalin E."/>
            <person name="Tice H."/>
            <person name="Bruce D."/>
            <person name="Goodwin L."/>
            <person name="Pitluck S."/>
            <person name="Larimer F.W."/>
            <person name="Land M.L."/>
            <person name="Hauser L."/>
            <person name="Sangwan P."/>
            <person name="de Vos W.M."/>
            <person name="Janssen P.H."/>
            <person name="Smidt H."/>
        </authorList>
    </citation>
    <scope>NUCLEOTIDE SEQUENCE [LARGE SCALE GENOMIC DNA]</scope>
    <source>
        <strain evidence="2 3">Ellin428</strain>
    </source>
</reference>
<dbReference type="NCBIfam" id="TIGR02601">
    <property type="entry name" value="autotrns_rpt"/>
    <property type="match status" value="5"/>
</dbReference>
<dbReference type="RefSeq" id="WP_006978283.1">
    <property type="nucleotide sequence ID" value="NZ_ABVL01000002.1"/>
</dbReference>
<dbReference type="SUPFAM" id="SSF51126">
    <property type="entry name" value="Pectin lyase-like"/>
    <property type="match status" value="1"/>
</dbReference>
<dbReference type="Gene3D" id="2.160.20.20">
    <property type="match status" value="1"/>
</dbReference>
<protein>
    <submittedName>
        <fullName evidence="2">Autotransporter-associated beta strand repeat protein</fullName>
    </submittedName>
</protein>
<dbReference type="EMBL" id="ABVL01000002">
    <property type="protein sequence ID" value="EDY21711.1"/>
    <property type="molecule type" value="Genomic_DNA"/>
</dbReference>
<evidence type="ECO:0000256" key="1">
    <source>
        <dbReference type="ARBA" id="ARBA00022729"/>
    </source>
</evidence>
<dbReference type="InParanoid" id="B4CWB9"/>
<dbReference type="InterPro" id="IPR012332">
    <property type="entry name" value="Autotransporter_pectin_lyase_C"/>
</dbReference>
<dbReference type="eggNOG" id="COG3210">
    <property type="taxonomic scope" value="Bacteria"/>
</dbReference>
<dbReference type="Proteomes" id="UP000005824">
    <property type="component" value="Unassembled WGS sequence"/>
</dbReference>
<gene>
    <name evidence="2" type="ORF">CfE428DRAFT_0956</name>
</gene>
<dbReference type="STRING" id="497964.CfE428DRAFT_0956"/>
<proteinExistence type="predicted"/>
<keyword evidence="1" id="KW-0732">Signal</keyword>
<organism evidence="2 3">
    <name type="scientific">Chthoniobacter flavus Ellin428</name>
    <dbReference type="NCBI Taxonomy" id="497964"/>
    <lineage>
        <taxon>Bacteria</taxon>
        <taxon>Pseudomonadati</taxon>
        <taxon>Verrucomicrobiota</taxon>
        <taxon>Spartobacteria</taxon>
        <taxon>Chthoniobacterales</taxon>
        <taxon>Chthoniobacteraceae</taxon>
        <taxon>Chthoniobacter</taxon>
    </lineage>
</organism>
<dbReference type="AlphaFoldDB" id="B4CWB9"/>
<name>B4CWB9_9BACT</name>
<dbReference type="InterPro" id="IPR011050">
    <property type="entry name" value="Pectin_lyase_fold/virulence"/>
</dbReference>
<sequence length="1105" mass="107471">MEAVNNDRVVTVGAGNTLALGQTGGIQLITGSRSLTIGAPGNAGTLTAGTAANAELFLSNFDSLNTITINSVIANNSVGAVNVVVNGLGTTILTVANTYTGTTTISSGLLEIENASGLGTGSTAISVGPGGALALGNGITLSRNISLTGTGVGNLGALRSMSGDNTYNGVITVTGATSITADAGSTLTLFHTSPTTSVISENLTPAQNVTFGGAGTIFVNSQIGISGAGIVKTDSGTLVLSVSNPYTGSTTITGGILRITNAGALGGTGSGTTVNSGGTLELTNNLIVGAEALGLNGTGANNIGALHSVGNNSYAGKITLGSAARINSDSGTLTLNSTTGISGAFGLTFGGTGDIVVTQPIATGTGSLTKDDTGTLTLATGNTYTGGTTMSGGTIAMTGSDTFADSGALTLDGGVLAMGAFNDTVGAVTLRSGAITGTGTLTSSSTSTSAFSVQDGSISVNLTDATATAGLVKSSSNTVVLSGTNTYTGTTTINSGRLVLDYSGGATVLPTTDAVNLSGGGLEVLGGSSPKAITLGVLQTTANSGLDTLTVDANTALTMASFTRGSGTALLIDLSAPGSSLAFTTAAGGVNGVITGAAGGGNAAVTVKDSSGRYDFAAPGAGNTITSLKATTSLPASGSSSAANYILPANGNTLALSASETVGTLRIDTTAAGGTLDLNGKTLSFNLLGFLMDGSNDFTITNTGTGGGLTGLNGVFIYQYGTGKLTLNAPVTGPQTFFMGTGLIDWTGAAGNAGANWLLGLTLRLDGTGMTSNNSVPNGNGTGVLNLGNNGILELTSSDFTRAVGSGNNLVTFLAGGGGFSAFGADRAVNLGGAGAALTWGSGGFLASGNKLILGSPYANATVDFQNPLNLNGGNQTVEVQSPNITGVGGKISGAITGTGGSLSKTGQGILNLSGANTYTGQTFVKAGTLLVSGSISGSSAVNVSSGAELKLTGAGTVTAGTLGLSDSSKLSLEVGSLTATTISLTGNASLSGTITLALTLTNDPVDGTLFTLIDGASPLTGYDSGGRFAANGTPLNDGATFNVTSGAFSQNFIISYDGGADGNDVTILAVPEPSSLLTLTAALGFTLGLTRLRRRSRPHLTAVA</sequence>
<evidence type="ECO:0000313" key="2">
    <source>
        <dbReference type="EMBL" id="EDY21711.1"/>
    </source>
</evidence>
<comment type="caution">
    <text evidence="2">The sequence shown here is derived from an EMBL/GenBank/DDBJ whole genome shotgun (WGS) entry which is preliminary data.</text>
</comment>
<dbReference type="InterPro" id="IPR013425">
    <property type="entry name" value="Autotrns_rpt"/>
</dbReference>
<accession>B4CWB9</accession>
<dbReference type="Pfam" id="PF12951">
    <property type="entry name" value="PATR"/>
    <property type="match status" value="5"/>
</dbReference>
<keyword evidence="3" id="KW-1185">Reference proteome</keyword>